<dbReference type="Pfam" id="PF02463">
    <property type="entry name" value="SMC_N"/>
    <property type="match status" value="1"/>
</dbReference>
<feature type="domain" description="RecF/RecN/SMC N-terminal" evidence="8">
    <location>
        <begin position="2"/>
        <end position="319"/>
    </location>
</feature>
<keyword evidence="5" id="KW-0539">Nucleus</keyword>
<evidence type="ECO:0000259" key="9">
    <source>
        <dbReference type="Pfam" id="PF06470"/>
    </source>
</evidence>
<dbReference type="SUPFAM" id="SSF75553">
    <property type="entry name" value="Smc hinge domain"/>
    <property type="match status" value="1"/>
</dbReference>
<dbReference type="Pfam" id="PF06470">
    <property type="entry name" value="SMC_hinge"/>
    <property type="match status" value="1"/>
</dbReference>
<dbReference type="InterPro" id="IPR010935">
    <property type="entry name" value="SMC_hinge"/>
</dbReference>
<accession>A0A422MVQ7</accession>
<dbReference type="Proteomes" id="UP000283634">
    <property type="component" value="Unassembled WGS sequence"/>
</dbReference>
<feature type="domain" description="SMC hinge" evidence="9">
    <location>
        <begin position="531"/>
        <end position="575"/>
    </location>
</feature>
<evidence type="ECO:0000259" key="8">
    <source>
        <dbReference type="Pfam" id="PF02463"/>
    </source>
</evidence>
<evidence type="ECO:0000313" key="11">
    <source>
        <dbReference type="Proteomes" id="UP000283634"/>
    </source>
</evidence>
<proteinExistence type="inferred from homology"/>
<dbReference type="OrthoDB" id="431497at2759"/>
<sequence>MHIKNILISGFRSYRDQSFQVDLSHKNNVIVGKNGSGKSNFFAAVQFVLSEKYSALTIAERKELFHVGSGRPALSIFVEIIFDNSDGRLVIPGRAEEKEVRIRRTLGLKQDEFRVNDRRFTATEVRQLLESAGFSSSNPYYIVEQGKIVNMANMSDEERCQLIKDVAGTRVYESRRKESEEILQETSVKYNKVEESIEELQKRLTELEAETAELKFLQEAEKERKSIEYSIFSLELTNAKECLQGLDEKRGEYVSSLSEERSAENTTKTSIEVAETDVRNCSKRIAYLEGELQTLEKEAANLNSKKAIAQLDAADAKNAISRNEKERMALQKEAENLERNAETIKRDLEGKRNQLHQHQTTTDLKSSALTRLEAKLETLLAKRGRRKLFKTKEERDLWLSGEIERNRKTIDTHRKEIDRISKSMKDIKDRIDEEDKQRKEKEIVTKKVDSKLANHEVRRERLIETRNTLNMERRNLWQKVNEQEIIVQRLHDEWGRSRHQLERAVRHDIRQGLQSLKEVLQELADERLTRAVHGQLIELINVGKGYETAVEVTAGNALFNVVIDSFEISAIILDQIN</sequence>
<evidence type="ECO:0000313" key="10">
    <source>
        <dbReference type="EMBL" id="RNE97293.1"/>
    </source>
</evidence>
<dbReference type="EMBL" id="MKGL01000579">
    <property type="protein sequence ID" value="RNE97293.1"/>
    <property type="molecule type" value="Genomic_DNA"/>
</dbReference>
<dbReference type="Gene3D" id="3.40.50.300">
    <property type="entry name" value="P-loop containing nucleotide triphosphate hydrolases"/>
    <property type="match status" value="1"/>
</dbReference>
<dbReference type="GO" id="GO:0051301">
    <property type="term" value="P:cell division"/>
    <property type="evidence" value="ECO:0007669"/>
    <property type="project" value="UniProtKB-KW"/>
</dbReference>
<keyword evidence="6" id="KW-0131">Cell cycle</keyword>
<dbReference type="SUPFAM" id="SSF52540">
    <property type="entry name" value="P-loop containing nucleoside triphosphate hydrolases"/>
    <property type="match status" value="1"/>
</dbReference>
<dbReference type="GO" id="GO:0005524">
    <property type="term" value="F:ATP binding"/>
    <property type="evidence" value="ECO:0007669"/>
    <property type="project" value="InterPro"/>
</dbReference>
<dbReference type="CDD" id="cd03272">
    <property type="entry name" value="ABC_SMC3_euk"/>
    <property type="match status" value="1"/>
</dbReference>
<dbReference type="GO" id="GO:0051276">
    <property type="term" value="P:chromosome organization"/>
    <property type="evidence" value="ECO:0007669"/>
    <property type="project" value="InterPro"/>
</dbReference>
<dbReference type="VEuPathDB" id="TriTrypDB:TRSC58_04549"/>
<dbReference type="OMA" id="ISTHIIR"/>
<dbReference type="AlphaFoldDB" id="A0A422MVQ7"/>
<dbReference type="GO" id="GO:0005694">
    <property type="term" value="C:chromosome"/>
    <property type="evidence" value="ECO:0007669"/>
    <property type="project" value="InterPro"/>
</dbReference>
<keyword evidence="11" id="KW-1185">Reference proteome</keyword>
<keyword evidence="4 7" id="KW-0175">Coiled coil</keyword>
<comment type="similarity">
    <text evidence="1">Belongs to the SMC family. SMC3 subfamily.</text>
</comment>
<name>A0A422MVQ7_TRYRA</name>
<feature type="coiled-coil region" evidence="7">
    <location>
        <begin position="410"/>
        <end position="472"/>
    </location>
</feature>
<evidence type="ECO:0000256" key="7">
    <source>
        <dbReference type="SAM" id="Coils"/>
    </source>
</evidence>
<dbReference type="GO" id="GO:0016887">
    <property type="term" value="F:ATP hydrolysis activity"/>
    <property type="evidence" value="ECO:0007669"/>
    <property type="project" value="InterPro"/>
</dbReference>
<dbReference type="Gene3D" id="1.20.1060.20">
    <property type="match status" value="1"/>
</dbReference>
<keyword evidence="2" id="KW-0132">Cell division</keyword>
<evidence type="ECO:0000256" key="4">
    <source>
        <dbReference type="ARBA" id="ARBA00023054"/>
    </source>
</evidence>
<reference evidence="10 11" key="1">
    <citation type="journal article" date="2018" name="BMC Genomics">
        <title>Genomic comparison of Trypanosoma conorhini and Trypanosoma rangeli to Trypanosoma cruzi strains of high and low virulence.</title>
        <authorList>
            <person name="Bradwell K.R."/>
            <person name="Koparde V.N."/>
            <person name="Matveyev A.V."/>
            <person name="Serrano M.G."/>
            <person name="Alves J.M."/>
            <person name="Parikh H."/>
            <person name="Huang B."/>
            <person name="Lee V."/>
            <person name="Espinosa-Alvarez O."/>
            <person name="Ortiz P.A."/>
            <person name="Costa-Martins A.G."/>
            <person name="Teixeira M.M."/>
            <person name="Buck G.A."/>
        </authorList>
    </citation>
    <scope>NUCLEOTIDE SEQUENCE [LARGE SCALE GENOMIC DNA]</scope>
    <source>
        <strain evidence="10 11">AM80</strain>
    </source>
</reference>
<protein>
    <submittedName>
        <fullName evidence="10">Putative structural maintenance of chromosome 3 protein</fullName>
    </submittedName>
</protein>
<evidence type="ECO:0000256" key="1">
    <source>
        <dbReference type="ARBA" id="ARBA00005917"/>
    </source>
</evidence>
<gene>
    <name evidence="10" type="ORF">TraAM80_09400</name>
</gene>
<evidence type="ECO:0000256" key="2">
    <source>
        <dbReference type="ARBA" id="ARBA00022618"/>
    </source>
</evidence>
<dbReference type="PANTHER" id="PTHR43977">
    <property type="entry name" value="STRUCTURAL MAINTENANCE OF CHROMOSOMES PROTEIN 3"/>
    <property type="match status" value="1"/>
</dbReference>
<comment type="caution">
    <text evidence="10">The sequence shown here is derived from an EMBL/GenBank/DDBJ whole genome shotgun (WGS) entry which is preliminary data.</text>
</comment>
<dbReference type="InterPro" id="IPR036277">
    <property type="entry name" value="SMC_hinge_sf"/>
</dbReference>
<dbReference type="GeneID" id="40333333"/>
<keyword evidence="3" id="KW-0498">Mitosis</keyword>
<feature type="coiled-coil region" evidence="7">
    <location>
        <begin position="183"/>
        <end position="220"/>
    </location>
</feature>
<evidence type="ECO:0000256" key="6">
    <source>
        <dbReference type="ARBA" id="ARBA00023306"/>
    </source>
</evidence>
<dbReference type="FunFam" id="3.40.50.300:FF:000424">
    <property type="entry name" value="Structural maintenance of chromosomes 3"/>
    <property type="match status" value="1"/>
</dbReference>
<evidence type="ECO:0000256" key="5">
    <source>
        <dbReference type="ARBA" id="ARBA00023242"/>
    </source>
</evidence>
<dbReference type="RefSeq" id="XP_029234051.1">
    <property type="nucleotide sequence ID" value="XM_029386086.1"/>
</dbReference>
<dbReference type="InterPro" id="IPR027417">
    <property type="entry name" value="P-loop_NTPase"/>
</dbReference>
<organism evidence="10 11">
    <name type="scientific">Trypanosoma rangeli</name>
    <dbReference type="NCBI Taxonomy" id="5698"/>
    <lineage>
        <taxon>Eukaryota</taxon>
        <taxon>Discoba</taxon>
        <taxon>Euglenozoa</taxon>
        <taxon>Kinetoplastea</taxon>
        <taxon>Metakinetoplastina</taxon>
        <taxon>Trypanosomatida</taxon>
        <taxon>Trypanosomatidae</taxon>
        <taxon>Trypanosoma</taxon>
        <taxon>Herpetosoma</taxon>
    </lineage>
</organism>
<dbReference type="InterPro" id="IPR041741">
    <property type="entry name" value="SMC3_ABC_euk"/>
</dbReference>
<evidence type="ECO:0000256" key="3">
    <source>
        <dbReference type="ARBA" id="ARBA00022776"/>
    </source>
</evidence>
<feature type="coiled-coil region" evidence="7">
    <location>
        <begin position="278"/>
        <end position="354"/>
    </location>
</feature>
<dbReference type="InterPro" id="IPR003395">
    <property type="entry name" value="RecF/RecN/SMC_N"/>
</dbReference>